<gene>
    <name evidence="2" type="ORF">mc_520</name>
</gene>
<proteinExistence type="predicted"/>
<keyword evidence="1" id="KW-0472">Membrane</keyword>
<dbReference type="EMBL" id="MG807320">
    <property type="protein sequence ID" value="AVL94906.1"/>
    <property type="molecule type" value="Genomic_DNA"/>
</dbReference>
<accession>A0A2P1ELY3</accession>
<evidence type="ECO:0000313" key="3">
    <source>
        <dbReference type="Proteomes" id="UP000289600"/>
    </source>
</evidence>
<sequence>MVKIDIFFIILGLFLGFFIIYVTTPPPKVVFKYPTIDNIQSTTYVDNNGNCYKYYAKEIMCPSNQLNNQLNPINQNIINPVTNPIATPLNNPVNNLQNKINYVANPIANPLNNPTANRLNNPLNNQQNPIDQSYNSFNNLDTINNNNFLPNNLHSRGYNY</sequence>
<keyword evidence="3" id="KW-1185">Reference proteome</keyword>
<evidence type="ECO:0000256" key="1">
    <source>
        <dbReference type="SAM" id="Phobius"/>
    </source>
</evidence>
<protein>
    <submittedName>
        <fullName evidence="2">Uncharacterized protein</fullName>
    </submittedName>
</protein>
<evidence type="ECO:0000313" key="2">
    <source>
        <dbReference type="EMBL" id="AVL94906.1"/>
    </source>
</evidence>
<organism evidence="2 3">
    <name type="scientific">Moumouvirus australiensis</name>
    <dbReference type="NCBI Taxonomy" id="2109587"/>
    <lineage>
        <taxon>Viruses</taxon>
        <taxon>Varidnaviria</taxon>
        <taxon>Bamfordvirae</taxon>
        <taxon>Nucleocytoviricota</taxon>
        <taxon>Megaviricetes</taxon>
        <taxon>Imitervirales</taxon>
        <taxon>Mimiviridae</taxon>
        <taxon>Megamimivirinae</taxon>
        <taxon>Moumouvirus</taxon>
        <taxon>Moumouvirus australiense</taxon>
    </lineage>
</organism>
<keyword evidence="1" id="KW-1133">Transmembrane helix</keyword>
<dbReference type="Proteomes" id="UP000289600">
    <property type="component" value="Segment"/>
</dbReference>
<keyword evidence="1" id="KW-0812">Transmembrane</keyword>
<name>A0A2P1ELY3_9VIRU</name>
<feature type="transmembrane region" description="Helical" evidence="1">
    <location>
        <begin position="6"/>
        <end position="24"/>
    </location>
</feature>
<reference evidence="3" key="1">
    <citation type="submission" date="2018-01" db="EMBL/GenBank/DDBJ databases">
        <title>Testimony of 'menage a trois' revealed by the proteome of Megavirus virophage.</title>
        <authorList>
            <person name="Jeudy S."/>
            <person name="Bertaux L."/>
            <person name="Alempic J.-M."/>
            <person name="Lartigue A."/>
            <person name="Legendre M."/>
            <person name="Philippe N."/>
            <person name="Beucher L."/>
            <person name="Biondi E."/>
            <person name="Juul S."/>
            <person name="Turner D."/>
            <person name="Coute Y."/>
            <person name="Claverie J.-M."/>
            <person name="Abergel C."/>
        </authorList>
    </citation>
    <scope>NUCLEOTIDE SEQUENCE [LARGE SCALE GENOMIC DNA]</scope>
</reference>